<gene>
    <name evidence="1" type="ORF">BAY60_34920</name>
</gene>
<keyword evidence="2" id="KW-1185">Reference proteome</keyword>
<comment type="caution">
    <text evidence="1">The sequence shown here is derived from an EMBL/GenBank/DDBJ whole genome shotgun (WGS) entry which is preliminary data.</text>
</comment>
<dbReference type="AlphaFoldDB" id="A0A2V4ACN3"/>
<organism evidence="1 2">
    <name type="scientific">Prauserella muralis</name>
    <dbReference type="NCBI Taxonomy" id="588067"/>
    <lineage>
        <taxon>Bacteria</taxon>
        <taxon>Bacillati</taxon>
        <taxon>Actinomycetota</taxon>
        <taxon>Actinomycetes</taxon>
        <taxon>Pseudonocardiales</taxon>
        <taxon>Pseudonocardiaceae</taxon>
        <taxon>Prauserella</taxon>
    </lineage>
</organism>
<dbReference type="Proteomes" id="UP000249915">
    <property type="component" value="Unassembled WGS sequence"/>
</dbReference>
<proteinExistence type="predicted"/>
<evidence type="ECO:0000313" key="2">
    <source>
        <dbReference type="Proteomes" id="UP000249915"/>
    </source>
</evidence>
<name>A0A2V4ACN3_9PSEU</name>
<evidence type="ECO:0000313" key="1">
    <source>
        <dbReference type="EMBL" id="PXY16997.1"/>
    </source>
</evidence>
<sequence length="61" mass="6886">MTLPVICLRIVVLHTEADVWCEVCDAACAAIVTYVVEEADSPPSAMHRLTWCETCERHQLR</sequence>
<dbReference type="RefSeq" id="WP_112285754.1">
    <property type="nucleotide sequence ID" value="NZ_MASW01000016.1"/>
</dbReference>
<dbReference type="OrthoDB" id="3699295at2"/>
<reference evidence="1 2" key="1">
    <citation type="submission" date="2016-07" db="EMBL/GenBank/DDBJ databases">
        <title>Draft genome sequence of Prauserella muralis DSM 45305, isolated from a mould-covered wall in an indoor environment.</title>
        <authorList>
            <person name="Ruckert C."/>
            <person name="Albersmeier A."/>
            <person name="Jiang C.-L."/>
            <person name="Jiang Y."/>
            <person name="Kalinowski J."/>
            <person name="Schneider O."/>
            <person name="Winkler A."/>
            <person name="Zotchev S.B."/>
        </authorList>
    </citation>
    <scope>NUCLEOTIDE SEQUENCE [LARGE SCALE GENOMIC DNA]</scope>
    <source>
        <strain evidence="1 2">DSM 45305</strain>
    </source>
</reference>
<accession>A0A2V4ACN3</accession>
<dbReference type="EMBL" id="MASW01000016">
    <property type="protein sequence ID" value="PXY16997.1"/>
    <property type="molecule type" value="Genomic_DNA"/>
</dbReference>
<protein>
    <submittedName>
        <fullName evidence="1">Uncharacterized protein</fullName>
    </submittedName>
</protein>